<reference evidence="1 2" key="1">
    <citation type="submission" date="2020-06" db="EMBL/GenBank/DDBJ databases">
        <title>Complete genome of Azosprillum oryzae KACC14407.</title>
        <authorList>
            <person name="Kim M."/>
            <person name="Park Y.-J."/>
            <person name="Shin J.-H."/>
        </authorList>
    </citation>
    <scope>NUCLEOTIDE SEQUENCE [LARGE SCALE GENOMIC DNA]</scope>
    <source>
        <strain evidence="1 2">KACC 14407</strain>
    </source>
</reference>
<proteinExistence type="predicted"/>
<keyword evidence="2" id="KW-1185">Reference proteome</keyword>
<dbReference type="RefSeq" id="WP_149196713.1">
    <property type="nucleotide sequence ID" value="NZ_CP054619.1"/>
</dbReference>
<evidence type="ECO:0000313" key="1">
    <source>
        <dbReference type="EMBL" id="QKS52926.1"/>
    </source>
</evidence>
<dbReference type="EMBL" id="CP054619">
    <property type="protein sequence ID" value="QKS52926.1"/>
    <property type="molecule type" value="Genomic_DNA"/>
</dbReference>
<sequence length="144" mass="16552">MNYGNRAPRMDYNVRCFLEDMKGIFDDVNIDNAALFADAYAIFEADPTREGATKAAELYVSTFAEVLDYLISKTRSLIAEHRLNRSQCNRIGIHKKIERFERQSRHNLERLRTEFVDKSVNGTMDHMAEAAGAFSKMMEEALFS</sequence>
<dbReference type="KEGG" id="aoz:HUE56_21510"/>
<dbReference type="Proteomes" id="UP000509702">
    <property type="component" value="Chromosome"/>
</dbReference>
<dbReference type="AlphaFoldDB" id="A0A6N1AME2"/>
<evidence type="ECO:0000313" key="2">
    <source>
        <dbReference type="Proteomes" id="UP000509702"/>
    </source>
</evidence>
<name>A0A6N1AME2_9PROT</name>
<protein>
    <submittedName>
        <fullName evidence="1">Uncharacterized protein</fullName>
    </submittedName>
</protein>
<gene>
    <name evidence="1" type="ORF">HUE56_21510</name>
</gene>
<accession>A0A6N1AME2</accession>
<organism evidence="1 2">
    <name type="scientific">Azospirillum oryzae</name>
    <dbReference type="NCBI Taxonomy" id="286727"/>
    <lineage>
        <taxon>Bacteria</taxon>
        <taxon>Pseudomonadati</taxon>
        <taxon>Pseudomonadota</taxon>
        <taxon>Alphaproteobacteria</taxon>
        <taxon>Rhodospirillales</taxon>
        <taxon>Azospirillaceae</taxon>
        <taxon>Azospirillum</taxon>
    </lineage>
</organism>